<feature type="compositionally biased region" description="Basic residues" evidence="1">
    <location>
        <begin position="198"/>
        <end position="210"/>
    </location>
</feature>
<dbReference type="OrthoDB" id="10640604at2759"/>
<feature type="compositionally biased region" description="Basic residues" evidence="1">
    <location>
        <begin position="469"/>
        <end position="481"/>
    </location>
</feature>
<feature type="compositionally biased region" description="Basic and acidic residues" evidence="1">
    <location>
        <begin position="297"/>
        <end position="307"/>
    </location>
</feature>
<organism evidence="2 3">
    <name type="scientific">Caligus rogercresseyi</name>
    <name type="common">Sea louse</name>
    <dbReference type="NCBI Taxonomy" id="217165"/>
    <lineage>
        <taxon>Eukaryota</taxon>
        <taxon>Metazoa</taxon>
        <taxon>Ecdysozoa</taxon>
        <taxon>Arthropoda</taxon>
        <taxon>Crustacea</taxon>
        <taxon>Multicrustacea</taxon>
        <taxon>Hexanauplia</taxon>
        <taxon>Copepoda</taxon>
        <taxon>Siphonostomatoida</taxon>
        <taxon>Caligidae</taxon>
        <taxon>Caligus</taxon>
    </lineage>
</organism>
<keyword evidence="3" id="KW-1185">Reference proteome</keyword>
<dbReference type="EMBL" id="CP045898">
    <property type="protein sequence ID" value="QQP40397.1"/>
    <property type="molecule type" value="Genomic_DNA"/>
</dbReference>
<proteinExistence type="predicted"/>
<evidence type="ECO:0000313" key="2">
    <source>
        <dbReference type="EMBL" id="QQP40397.1"/>
    </source>
</evidence>
<evidence type="ECO:0000313" key="3">
    <source>
        <dbReference type="Proteomes" id="UP000595437"/>
    </source>
</evidence>
<dbReference type="AlphaFoldDB" id="A0A7T8GYW4"/>
<feature type="compositionally biased region" description="Polar residues" evidence="1">
    <location>
        <begin position="450"/>
        <end position="467"/>
    </location>
</feature>
<sequence>MLRAPVYSRAHGLVCPPSAGGDVFHSEAEGIDYFASYNREGEVLLWAHGSSKFKGLPRILSPIEDILNHNPFGDDFTYRRVNNPWTGIKLLAPGQNKKLLYVVGINALGDLYSMEVQRGNNDRRSQESSLDWLLESPYKPTEAQVLNNFESASRDSYYVKKSYANAIFVRWDPAYSFDTKWNMNKIRLPPNNLRLKYGSKRKKIKRKRAKLPNVEDGSKNLSTVNKNNVKEQNVESSSSKNSRGSSSESEKDIAASDDENEETSEDENIDCPRTYQTRCKSKERNGLNNLPSSPKNDGQESKIKDSLNHGISQISGDERNTSGAKDKPSKKRVVASKYVKKKYDNFSKLPKLHGMNKKCMDKKERRIVNILCRNSIFDDLPSDIESDSSFRTGSVISRQSQSDSEGAGSNEQPRKIPSDPRYMLDQFMSHLDPEPISTQDGEFLDEPLTVGTQPEFSQPYSYLQESQSTKKRKRKSKVMGF</sequence>
<gene>
    <name evidence="2" type="ORF">FKW44_014418</name>
</gene>
<evidence type="ECO:0000256" key="1">
    <source>
        <dbReference type="SAM" id="MobiDB-lite"/>
    </source>
</evidence>
<dbReference type="Proteomes" id="UP000595437">
    <property type="component" value="Chromosome 9"/>
</dbReference>
<feature type="compositionally biased region" description="Low complexity" evidence="1">
    <location>
        <begin position="234"/>
        <end position="247"/>
    </location>
</feature>
<feature type="compositionally biased region" description="Basic and acidic residues" evidence="1">
    <location>
        <begin position="316"/>
        <end position="327"/>
    </location>
</feature>
<accession>A0A7T8GYW4</accession>
<feature type="compositionally biased region" description="Acidic residues" evidence="1">
    <location>
        <begin position="255"/>
        <end position="269"/>
    </location>
</feature>
<feature type="compositionally biased region" description="Polar residues" evidence="1">
    <location>
        <begin position="286"/>
        <end position="296"/>
    </location>
</feature>
<feature type="region of interest" description="Disordered" evidence="1">
    <location>
        <begin position="198"/>
        <end position="335"/>
    </location>
</feature>
<reference evidence="3" key="1">
    <citation type="submission" date="2021-01" db="EMBL/GenBank/DDBJ databases">
        <title>Caligus Genome Assembly.</title>
        <authorList>
            <person name="Gallardo-Escarate C."/>
        </authorList>
    </citation>
    <scope>NUCLEOTIDE SEQUENCE [LARGE SCALE GENOMIC DNA]</scope>
</reference>
<feature type="region of interest" description="Disordered" evidence="1">
    <location>
        <begin position="383"/>
        <end position="481"/>
    </location>
</feature>
<feature type="compositionally biased region" description="Polar residues" evidence="1">
    <location>
        <begin position="387"/>
        <end position="411"/>
    </location>
</feature>
<protein>
    <submittedName>
        <fullName evidence="2">Uncharacterized protein</fullName>
    </submittedName>
</protein>
<name>A0A7T8GYW4_CALRO</name>